<dbReference type="PATRIC" id="fig|1208365.4.peg.59"/>
<dbReference type="AlphaFoldDB" id="K6G878"/>
<evidence type="ECO:0000259" key="1">
    <source>
        <dbReference type="Pfam" id="PF01553"/>
    </source>
</evidence>
<dbReference type="GO" id="GO:0042840">
    <property type="term" value="P:D-glucuronate catabolic process"/>
    <property type="evidence" value="ECO:0007669"/>
    <property type="project" value="TreeGrafter"/>
</dbReference>
<dbReference type="GO" id="GO:0019698">
    <property type="term" value="P:D-galacturonate catabolic process"/>
    <property type="evidence" value="ECO:0007669"/>
    <property type="project" value="TreeGrafter"/>
</dbReference>
<dbReference type="GO" id="GO:0016746">
    <property type="term" value="F:acyltransferase activity"/>
    <property type="evidence" value="ECO:0007669"/>
    <property type="project" value="UniProtKB-KW"/>
</dbReference>
<accession>K6G878</accession>
<organism evidence="2 3">
    <name type="scientific">SAR86 cluster bacterium SAR86E</name>
    <dbReference type="NCBI Taxonomy" id="1208365"/>
    <lineage>
        <taxon>Bacteria</taxon>
        <taxon>Pseudomonadati</taxon>
        <taxon>Pseudomonadota</taxon>
        <taxon>Gammaproteobacteria</taxon>
        <taxon>SAR86 cluster</taxon>
    </lineage>
</organism>
<keyword evidence="3" id="KW-1185">Reference proteome</keyword>
<protein>
    <submittedName>
        <fullName evidence="2">Acyltransferase domain protein</fullName>
    </submittedName>
</protein>
<dbReference type="EMBL" id="AMWX01000001">
    <property type="protein sequence ID" value="EKO37314.1"/>
    <property type="molecule type" value="Genomic_DNA"/>
</dbReference>
<proteinExistence type="predicted"/>
<name>K6G878_9GAMM</name>
<dbReference type="InterPro" id="IPR002123">
    <property type="entry name" value="Plipid/glycerol_acylTrfase"/>
</dbReference>
<comment type="caution">
    <text evidence="2">The sequence shown here is derived from an EMBL/GenBank/DDBJ whole genome shotgun (WGS) entry which is preliminary data.</text>
</comment>
<dbReference type="Pfam" id="PF01553">
    <property type="entry name" value="Acyltransferase"/>
    <property type="match status" value="1"/>
</dbReference>
<evidence type="ECO:0000313" key="3">
    <source>
        <dbReference type="Proteomes" id="UP000010310"/>
    </source>
</evidence>
<evidence type="ECO:0000313" key="2">
    <source>
        <dbReference type="EMBL" id="EKO37314.1"/>
    </source>
</evidence>
<dbReference type="PANTHER" id="PTHR30068:SF3">
    <property type="entry name" value="PHOSPHOLIPID_GLYCEROL ACYLTRANSFERASE DOMAIN-CONTAINING PROTEIN"/>
    <property type="match status" value="1"/>
</dbReference>
<keyword evidence="2" id="KW-0808">Transferase</keyword>
<keyword evidence="2" id="KW-0012">Acyltransferase</keyword>
<sequence>MDPFKNIRPYTDAEVAGVLKSLVNNPSVLKALIGFQFPGILAKAPFVKFIVKQKLISQIKTIYTIDDYQMIFKDLMEKVVKESIASFEVNGLEKLNKNENYLYISNHRDISLDAALLALHLHKSGFRTFNIAVGNNLMEESWASDLFRLNKSFIIQRSGVTKKEIYSGLSLASQFIYQSIFRDNTSVWIAQKQGRAKDGVDATDPAMLKMIHLTERKLQSEASYFNSLKVVSVSISYEYDPNDKLKAKELDLSQSNSEYVKEKDEDLKSIANGIIGIKGNVSINLSEPMKFAEADDYQMISNKITQSIISSYKLHASNYAACNLLGIDFTQDSYSSEEIAEAEKELNQRVKSLEIGARSKLLEQYANPVIRKIQST</sequence>
<dbReference type="SUPFAM" id="SSF69593">
    <property type="entry name" value="Glycerol-3-phosphate (1)-acyltransferase"/>
    <property type="match status" value="1"/>
</dbReference>
<dbReference type="STRING" id="1208365.B273_0056"/>
<gene>
    <name evidence="2" type="ORF">B273_0056</name>
</gene>
<dbReference type="Proteomes" id="UP000010310">
    <property type="component" value="Unassembled WGS sequence"/>
</dbReference>
<dbReference type="PANTHER" id="PTHR30068">
    <property type="entry name" value="URONATE ISOMERASE"/>
    <property type="match status" value="1"/>
</dbReference>
<feature type="domain" description="Phospholipid/glycerol acyltransferase" evidence="1">
    <location>
        <begin position="87"/>
        <end position="163"/>
    </location>
</feature>
<reference evidence="2 3" key="1">
    <citation type="submission" date="2012-09" db="EMBL/GenBank/DDBJ databases">
        <authorList>
            <person name="Dupont C.L."/>
            <person name="Rusch D.B."/>
            <person name="Lombardo M.-J."/>
            <person name="Novotny M."/>
            <person name="Yee-Greenbaum J."/>
            <person name="Laskin R."/>
        </authorList>
    </citation>
    <scope>NUCLEOTIDE SEQUENCE [LARGE SCALE GENOMIC DNA]</scope>
    <source>
        <strain evidence="2">SAR86E</strain>
    </source>
</reference>